<dbReference type="SUPFAM" id="SSF48179">
    <property type="entry name" value="6-phosphogluconate dehydrogenase C-terminal domain-like"/>
    <property type="match status" value="1"/>
</dbReference>
<evidence type="ECO:0000313" key="1">
    <source>
        <dbReference type="EMBL" id="RGP38012.1"/>
    </source>
</evidence>
<organism evidence="1 2">
    <name type="scientific">Pseudotabrizicola alkalilacus</name>
    <dbReference type="NCBI Taxonomy" id="2305252"/>
    <lineage>
        <taxon>Bacteria</taxon>
        <taxon>Pseudomonadati</taxon>
        <taxon>Pseudomonadota</taxon>
        <taxon>Alphaproteobacteria</taxon>
        <taxon>Rhodobacterales</taxon>
        <taxon>Paracoccaceae</taxon>
        <taxon>Pseudotabrizicola</taxon>
    </lineage>
</organism>
<name>A0A411Z4R2_9RHOB</name>
<gene>
    <name evidence="1" type="ORF">D1012_03975</name>
</gene>
<dbReference type="EMBL" id="QWEY01000002">
    <property type="protein sequence ID" value="RGP38012.1"/>
    <property type="molecule type" value="Genomic_DNA"/>
</dbReference>
<dbReference type="Proteomes" id="UP000284547">
    <property type="component" value="Unassembled WGS sequence"/>
</dbReference>
<dbReference type="OrthoDB" id="7687763at2"/>
<dbReference type="RefSeq" id="WP_147335625.1">
    <property type="nucleotide sequence ID" value="NZ_QWEY01000002.1"/>
</dbReference>
<evidence type="ECO:0008006" key="3">
    <source>
        <dbReference type="Google" id="ProtNLM"/>
    </source>
</evidence>
<accession>A0A411Z4R2</accession>
<feature type="non-terminal residue" evidence="1">
    <location>
        <position position="1"/>
    </location>
</feature>
<protein>
    <recommendedName>
        <fullName evidence="3">3-hydroxyacyl-CoA dehydrogenase</fullName>
    </recommendedName>
</protein>
<reference evidence="1 2" key="1">
    <citation type="submission" date="2018-08" db="EMBL/GenBank/DDBJ databases">
        <title>Flavobacterium tibetense sp. nov., isolated from a wetland YonghuCo on Tibetan Plateau.</title>
        <authorList>
            <person name="Phurbu D."/>
            <person name="Lu H."/>
            <person name="Xing P."/>
        </authorList>
    </citation>
    <scope>NUCLEOTIDE SEQUENCE [LARGE SCALE GENOMIC DNA]</scope>
    <source>
        <strain evidence="1 2">DJC</strain>
    </source>
</reference>
<dbReference type="Gene3D" id="1.10.1040.10">
    <property type="entry name" value="N-(1-d-carboxylethyl)-l-norvaline Dehydrogenase, domain 2"/>
    <property type="match status" value="1"/>
</dbReference>
<dbReference type="AlphaFoldDB" id="A0A411Z4R2"/>
<comment type="caution">
    <text evidence="1">The sequence shown here is derived from an EMBL/GenBank/DDBJ whole genome shotgun (WGS) entry which is preliminary data.</text>
</comment>
<sequence>ILRIMQTEGQALLKEGIAESAGDIDVVMVTGFGFPRHKGGPMYMAAKGQTDLTQRRYSE</sequence>
<dbReference type="InterPro" id="IPR008927">
    <property type="entry name" value="6-PGluconate_DH-like_C_sf"/>
</dbReference>
<dbReference type="InterPro" id="IPR013328">
    <property type="entry name" value="6PGD_dom2"/>
</dbReference>
<evidence type="ECO:0000313" key="2">
    <source>
        <dbReference type="Proteomes" id="UP000284547"/>
    </source>
</evidence>
<proteinExistence type="predicted"/>
<keyword evidence="2" id="KW-1185">Reference proteome</keyword>